<dbReference type="Gene3D" id="3.30.420.10">
    <property type="entry name" value="Ribonuclease H-like superfamily/Ribonuclease H"/>
    <property type="match status" value="1"/>
</dbReference>
<dbReference type="Pfam" id="PF00665">
    <property type="entry name" value="rve"/>
    <property type="match status" value="1"/>
</dbReference>
<proteinExistence type="predicted"/>
<dbReference type="InterPro" id="IPR036397">
    <property type="entry name" value="RNaseH_sf"/>
</dbReference>
<gene>
    <name evidence="2" type="ORF">EG353_07080</name>
</gene>
<dbReference type="EMBL" id="CP033912">
    <property type="protein sequence ID" value="AZA95337.1"/>
    <property type="molecule type" value="Genomic_DNA"/>
</dbReference>
<dbReference type="InterPro" id="IPR012337">
    <property type="entry name" value="RNaseH-like_sf"/>
</dbReference>
<dbReference type="InterPro" id="IPR001584">
    <property type="entry name" value="Integrase_cat-core"/>
</dbReference>
<sequence>MKGFVSFDAIISFGIPKTYLKNAVSRYNISGGTSWVNVKDPNDKRKVLIHYDSIPLSTIVKYKMPLTYEEFCVVKQLQEIRENNQREQKLQERLEVIKSGKEKMEQSYYYEPVLQLLEDGFKEHLHKYKTRLSFTHCKVERIQEQAFKYAKIHVLYMFFVEKSGGVYNTGYGLYRKMFDFMQEYKKYHLVPENITTYTQFSNKMRAIKEHLKTGYDLADFLIQETKFLKSGTKTDEFHEGILMYYACNPKHYATRVLADFVNHHAQENGKNLISESWVKAMLNNPNNNKFRVLVDAGRRGEKWTNDNIMPYLSRQDSMHPNNTWFIDGTPTQLFCKGSDGKQKRLYLFVVLDACTRRIIGFDIRETGEDRFMVMNAIKMAIRYTKYIPYEIVSDNFSANKTEEIKRMQDELQQMGTKWRFCKVGNAQDKAQVERFNRTFQSMQQSMLEEYIGEGITSKMANGRIDPEFIKEVARVKGLIIADKMKDYIVSLLCIYNAKRIAGRPSPNEKYNSLAVDKAIKIDETNIPKIFWEKTVVTVKRGQITIQDDNKKYEYSLNDKNLQLSLQGLQVIVRYHKEHKGSVFIYDYRTDILIKEVKLKLKGYVSNAEVPEGQEEINYKFGAQKKSFKEFMKFETEKIINAGLKTIGETKETFTGISAVSLGKDCLNDIESQQFMGLYTEGLKREFHSIDTYQEVATSGKPENKRVNKILSATELLKTK</sequence>
<protein>
    <submittedName>
        <fullName evidence="2">Transposase</fullName>
    </submittedName>
</protein>
<dbReference type="SUPFAM" id="SSF53098">
    <property type="entry name" value="Ribonuclease H-like"/>
    <property type="match status" value="1"/>
</dbReference>
<dbReference type="RefSeq" id="WP_123860790.1">
    <property type="nucleotide sequence ID" value="NZ_CP033912.1"/>
</dbReference>
<evidence type="ECO:0000259" key="1">
    <source>
        <dbReference type="PROSITE" id="PS50994"/>
    </source>
</evidence>
<evidence type="ECO:0000313" key="2">
    <source>
        <dbReference type="EMBL" id="AZA95337.1"/>
    </source>
</evidence>
<name>A0ABM7BA19_9FLAO</name>
<feature type="domain" description="Integrase catalytic" evidence="1">
    <location>
        <begin position="316"/>
        <end position="514"/>
    </location>
</feature>
<organism evidence="2 3">
    <name type="scientific">Chryseobacterium shandongense</name>
    <dbReference type="NCBI Taxonomy" id="1493872"/>
    <lineage>
        <taxon>Bacteria</taxon>
        <taxon>Pseudomonadati</taxon>
        <taxon>Bacteroidota</taxon>
        <taxon>Flavobacteriia</taxon>
        <taxon>Flavobacteriales</taxon>
        <taxon>Weeksellaceae</taxon>
        <taxon>Chryseobacterium group</taxon>
        <taxon>Chryseobacterium</taxon>
    </lineage>
</organism>
<reference evidence="2 3" key="1">
    <citation type="submission" date="2018-11" db="EMBL/GenBank/DDBJ databases">
        <title>Proposal to divide the Flavobacteriaceae and reorganize its genera based on Amino Acid Identity values calculated from whole genome sequences.</title>
        <authorList>
            <person name="Nicholson A.C."/>
            <person name="Gulvik C.A."/>
            <person name="Whitney A.M."/>
            <person name="Humrighouse B.W."/>
            <person name="Bell M."/>
            <person name="Holmes B."/>
            <person name="Steigerwalt A.G."/>
            <person name="Villarma A."/>
            <person name="Sheth M."/>
            <person name="Batra D."/>
            <person name="Pryor J."/>
            <person name="Bernardet J.-F."/>
            <person name="Hugo C."/>
            <person name="Kampfer P."/>
            <person name="Newman J."/>
            <person name="McQuiston J.R."/>
        </authorList>
    </citation>
    <scope>NUCLEOTIDE SEQUENCE [LARGE SCALE GENOMIC DNA]</scope>
    <source>
        <strain evidence="2 3">H5143</strain>
    </source>
</reference>
<keyword evidence="3" id="KW-1185">Reference proteome</keyword>
<accession>A0ABM7BA19</accession>
<dbReference type="PROSITE" id="PS50994">
    <property type="entry name" value="INTEGRASE"/>
    <property type="match status" value="1"/>
</dbReference>
<dbReference type="PANTHER" id="PTHR35004:SF7">
    <property type="entry name" value="INTEGRASE PROTEIN"/>
    <property type="match status" value="1"/>
</dbReference>
<dbReference type="Proteomes" id="UP000281741">
    <property type="component" value="Chromosome"/>
</dbReference>
<evidence type="ECO:0000313" key="3">
    <source>
        <dbReference type="Proteomes" id="UP000281741"/>
    </source>
</evidence>
<dbReference type="PANTHER" id="PTHR35004">
    <property type="entry name" value="TRANSPOSASE RV3428C-RELATED"/>
    <property type="match status" value="1"/>
</dbReference>